<evidence type="ECO:0000256" key="7">
    <source>
        <dbReference type="SAM" id="Phobius"/>
    </source>
</evidence>
<keyword evidence="5 7" id="KW-1133">Transmembrane helix</keyword>
<dbReference type="Proteomes" id="UP000198520">
    <property type="component" value="Unassembled WGS sequence"/>
</dbReference>
<dbReference type="EMBL" id="FONZ01000001">
    <property type="protein sequence ID" value="SFE67973.1"/>
    <property type="molecule type" value="Genomic_DNA"/>
</dbReference>
<evidence type="ECO:0000256" key="2">
    <source>
        <dbReference type="ARBA" id="ARBA00007977"/>
    </source>
</evidence>
<evidence type="ECO:0000256" key="5">
    <source>
        <dbReference type="ARBA" id="ARBA00022989"/>
    </source>
</evidence>
<dbReference type="AlphaFoldDB" id="A0A1I2CJI6"/>
<evidence type="ECO:0000256" key="6">
    <source>
        <dbReference type="ARBA" id="ARBA00023136"/>
    </source>
</evidence>
<feature type="transmembrane region" description="Helical" evidence="7">
    <location>
        <begin position="111"/>
        <end position="129"/>
    </location>
</feature>
<feature type="transmembrane region" description="Helical" evidence="7">
    <location>
        <begin position="87"/>
        <end position="105"/>
    </location>
</feature>
<proteinExistence type="inferred from homology"/>
<comment type="similarity">
    <text evidence="2">Belongs to the UPF0324 family.</text>
</comment>
<feature type="transmembrane region" description="Helical" evidence="7">
    <location>
        <begin position="182"/>
        <end position="208"/>
    </location>
</feature>
<name>A0A1I2CJI6_9MICO</name>
<feature type="transmembrane region" description="Helical" evidence="7">
    <location>
        <begin position="48"/>
        <end position="67"/>
    </location>
</feature>
<reference evidence="9" key="1">
    <citation type="submission" date="2016-10" db="EMBL/GenBank/DDBJ databases">
        <authorList>
            <person name="Varghese N."/>
            <person name="Submissions S."/>
        </authorList>
    </citation>
    <scope>NUCLEOTIDE SEQUENCE [LARGE SCALE GENOMIC DNA]</scope>
    <source>
        <strain evidence="9">DSM 19083</strain>
    </source>
</reference>
<feature type="transmembrane region" description="Helical" evidence="7">
    <location>
        <begin position="21"/>
        <end position="42"/>
    </location>
</feature>
<feature type="transmembrane region" description="Helical" evidence="7">
    <location>
        <begin position="344"/>
        <end position="365"/>
    </location>
</feature>
<sequence>MFRRPRTVHVRQVPLSPTARALLPGVALATCAALASIAAGALLPAGSVSPLVVAMFLGAVVGSAGILRSRTVSRRVLPGLALTSRTILRTGVVLLGLQLSVHQLVGLGWRGLTVIAITVTCTFVGTSALGRALRVPALTSLYVATGFAICGAVAIAAMRGVAPGPGRGAREEDSVQAHEALGTALALVTVYGSVAVVAFPAVASLLGLSAEQAGLWIGASVQEVAQVVAAAGALSGAALAAATVAKLARVVLLAPLLTLVSLTGDRRAAAAPAPERVPAARPPLVPGFVLGFLLAVAVRSTGLLPDVVLDAVGVLRDVLLASAMFALGTSVDVVRLVRTGRRALVLGAASATLCAGVGLAATVTLT</sequence>
<feature type="transmembrane region" description="Helical" evidence="7">
    <location>
        <begin position="284"/>
        <end position="302"/>
    </location>
</feature>
<comment type="subcellular location">
    <subcellularLocation>
        <location evidence="1">Cell membrane</location>
        <topology evidence="1">Multi-pass membrane protein</topology>
    </subcellularLocation>
</comment>
<dbReference type="PANTHER" id="PTHR30106">
    <property type="entry name" value="INNER MEMBRANE PROTEIN YEIH-RELATED"/>
    <property type="match status" value="1"/>
</dbReference>
<keyword evidence="6 7" id="KW-0472">Membrane</keyword>
<dbReference type="PANTHER" id="PTHR30106:SF2">
    <property type="entry name" value="UPF0324 INNER MEMBRANE PROTEIN YEIH"/>
    <property type="match status" value="1"/>
</dbReference>
<evidence type="ECO:0000313" key="9">
    <source>
        <dbReference type="Proteomes" id="UP000198520"/>
    </source>
</evidence>
<dbReference type="Pfam" id="PF03601">
    <property type="entry name" value="Cons_hypoth698"/>
    <property type="match status" value="1"/>
</dbReference>
<dbReference type="GO" id="GO:0005886">
    <property type="term" value="C:plasma membrane"/>
    <property type="evidence" value="ECO:0007669"/>
    <property type="project" value="UniProtKB-SubCell"/>
</dbReference>
<evidence type="ECO:0000256" key="1">
    <source>
        <dbReference type="ARBA" id="ARBA00004651"/>
    </source>
</evidence>
<evidence type="ECO:0000256" key="4">
    <source>
        <dbReference type="ARBA" id="ARBA00022692"/>
    </source>
</evidence>
<protein>
    <submittedName>
        <fullName evidence="8">Conserved hypothetical integral membrane protein</fullName>
    </submittedName>
</protein>
<accession>A0A1I2CJI6</accession>
<gene>
    <name evidence="8" type="ORF">SAMN04488035_0137</name>
</gene>
<feature type="transmembrane region" description="Helical" evidence="7">
    <location>
        <begin position="215"/>
        <end position="241"/>
    </location>
</feature>
<organism evidence="8 9">
    <name type="scientific">Flavimobilis marinus</name>
    <dbReference type="NCBI Taxonomy" id="285351"/>
    <lineage>
        <taxon>Bacteria</taxon>
        <taxon>Bacillati</taxon>
        <taxon>Actinomycetota</taxon>
        <taxon>Actinomycetes</taxon>
        <taxon>Micrococcales</taxon>
        <taxon>Jonesiaceae</taxon>
        <taxon>Flavimobilis</taxon>
    </lineage>
</organism>
<keyword evidence="4 7" id="KW-0812">Transmembrane</keyword>
<feature type="transmembrane region" description="Helical" evidence="7">
    <location>
        <begin position="314"/>
        <end position="337"/>
    </location>
</feature>
<dbReference type="InterPro" id="IPR018383">
    <property type="entry name" value="UPF0324_pro"/>
</dbReference>
<feature type="transmembrane region" description="Helical" evidence="7">
    <location>
        <begin position="247"/>
        <end position="264"/>
    </location>
</feature>
<keyword evidence="9" id="KW-1185">Reference proteome</keyword>
<feature type="transmembrane region" description="Helical" evidence="7">
    <location>
        <begin position="141"/>
        <end position="162"/>
    </location>
</feature>
<evidence type="ECO:0000256" key="3">
    <source>
        <dbReference type="ARBA" id="ARBA00022475"/>
    </source>
</evidence>
<dbReference type="OrthoDB" id="9766798at2"/>
<keyword evidence="3" id="KW-1003">Cell membrane</keyword>
<evidence type="ECO:0000313" key="8">
    <source>
        <dbReference type="EMBL" id="SFE67973.1"/>
    </source>
</evidence>